<keyword evidence="2" id="KW-1185">Reference proteome</keyword>
<dbReference type="RefSeq" id="WP_014233797.1">
    <property type="nucleotide sequence ID" value="NZ_ATFJ01000017.1"/>
</dbReference>
<organism evidence="1 2">
    <name type="scientific">Vibrio natriegens NBRC 15636 = ATCC 14048 = DSM 759</name>
    <dbReference type="NCBI Taxonomy" id="1219067"/>
    <lineage>
        <taxon>Bacteria</taxon>
        <taxon>Pseudomonadati</taxon>
        <taxon>Pseudomonadota</taxon>
        <taxon>Gammaproteobacteria</taxon>
        <taxon>Vibrionales</taxon>
        <taxon>Vibrionaceae</taxon>
        <taxon>Vibrio</taxon>
    </lineage>
</organism>
<dbReference type="Proteomes" id="UP000092741">
    <property type="component" value="Chromosome 2"/>
</dbReference>
<keyword evidence="1" id="KW-0067">ATP-binding</keyword>
<accession>A0AAN0Y8P3</accession>
<keyword evidence="1" id="KW-0347">Helicase</keyword>
<sequence>MAAVEQLDNCVEYEILYFEQGRMFRMMVDAENKDSAYEFYLGCGKHISDLYSIRPDY</sequence>
<dbReference type="EMBL" id="CP016346">
    <property type="protein sequence ID" value="ANQ15370.1"/>
    <property type="molecule type" value="Genomic_DNA"/>
</dbReference>
<evidence type="ECO:0000313" key="2">
    <source>
        <dbReference type="Proteomes" id="UP000092741"/>
    </source>
</evidence>
<dbReference type="GeneID" id="70914748"/>
<keyword evidence="1" id="KW-0378">Hydrolase</keyword>
<evidence type="ECO:0000313" key="1">
    <source>
        <dbReference type="EMBL" id="ANQ15370.1"/>
    </source>
</evidence>
<reference evidence="1 2" key="1">
    <citation type="submission" date="2016-07" db="EMBL/GenBank/DDBJ databases">
        <title>Developing Vibrio natriegens as a novel, fast-growing host for biotechnology.</title>
        <authorList>
            <person name="Weinstock M.T."/>
            <person name="Hesek E.D."/>
            <person name="Wilson C.M."/>
            <person name="Gibson D.G."/>
        </authorList>
    </citation>
    <scope>NUCLEOTIDE SEQUENCE [LARGE SCALE GENOMIC DNA]</scope>
    <source>
        <strain evidence="1 2">ATCC 14048</strain>
    </source>
</reference>
<gene>
    <name evidence="1" type="ORF">BA890_21950</name>
</gene>
<proteinExistence type="predicted"/>
<dbReference type="KEGG" id="vna:PN96_18100"/>
<keyword evidence="1" id="KW-0547">Nucleotide-binding</keyword>
<protein>
    <submittedName>
        <fullName evidence="1">RNA helicase</fullName>
    </submittedName>
</protein>
<dbReference type="GO" id="GO:0004386">
    <property type="term" value="F:helicase activity"/>
    <property type="evidence" value="ECO:0007669"/>
    <property type="project" value="UniProtKB-KW"/>
</dbReference>
<name>A0AAN0Y8P3_VIBNA</name>
<dbReference type="AlphaFoldDB" id="A0AAN0Y8P3"/>